<protein>
    <submittedName>
        <fullName evidence="1">Uncharacterized protein</fullName>
    </submittedName>
</protein>
<evidence type="ECO:0000313" key="2">
    <source>
        <dbReference type="Proteomes" id="UP001257234"/>
    </source>
</evidence>
<name>A0ABU1EPF0_9FLAO</name>
<reference evidence="2" key="1">
    <citation type="submission" date="2023-07" db="EMBL/GenBank/DDBJ databases">
        <title>Christiangramia sp. SM2212., a novel bacterium of the family Flavobacteriaceae isolated from the sea sediment.</title>
        <authorList>
            <person name="Wang J."/>
            <person name="Zhang X."/>
        </authorList>
    </citation>
    <scope>NUCLEOTIDE SEQUENCE [LARGE SCALE GENOMIC DNA]</scope>
    <source>
        <strain evidence="2">SM2212</strain>
    </source>
</reference>
<dbReference type="EMBL" id="JAVJIU010000002">
    <property type="protein sequence ID" value="MDR5590260.1"/>
    <property type="molecule type" value="Genomic_DNA"/>
</dbReference>
<dbReference type="Proteomes" id="UP001257234">
    <property type="component" value="Unassembled WGS sequence"/>
</dbReference>
<gene>
    <name evidence="1" type="ORF">RE431_06390</name>
</gene>
<keyword evidence="2" id="KW-1185">Reference proteome</keyword>
<proteinExistence type="predicted"/>
<accession>A0ABU1EPF0</accession>
<dbReference type="SUPFAM" id="SSF52047">
    <property type="entry name" value="RNI-like"/>
    <property type="match status" value="1"/>
</dbReference>
<sequence>MSVLGYFKVKNKGGSIPDPISVNEDTYITAQMNNVTIRVKSDCTLLFTAELPSNFTLKIVVYGGCQCRLIGEGVTVTGYEGNLIPEHTSCTVFRDEDTGDFNVIRDQPVIDYNYYRLFSTNSEDINYIALNLERNHLLRIKEGTALIYEKTNEAHHMSAGVDLSEIKSALDKEATFWATDNRVIRLNQSTNQNLFAIYFDNWNFDAFDFDSIIQIGYTEFIYGMENIPHNLKWRINYGSVPLIQQLLNTIDFKELSLTYGINQNYEPVNVIAKQNLELFKTNSYPRDRSLDFVVKDCPNLSHLELDHNRNVNAVKSLDVQNCPSLNYVRLNNFYARYGSQYAPAKNVDQLLTDLDNNGIENGYLELTEDYQWTATGQAALDNLIAKGWDTSNIIQYA</sequence>
<organism evidence="1 2">
    <name type="scientific">Christiangramia sediminicola</name>
    <dbReference type="NCBI Taxonomy" id="3073267"/>
    <lineage>
        <taxon>Bacteria</taxon>
        <taxon>Pseudomonadati</taxon>
        <taxon>Bacteroidota</taxon>
        <taxon>Flavobacteriia</taxon>
        <taxon>Flavobacteriales</taxon>
        <taxon>Flavobacteriaceae</taxon>
        <taxon>Christiangramia</taxon>
    </lineage>
</organism>
<evidence type="ECO:0000313" key="1">
    <source>
        <dbReference type="EMBL" id="MDR5590260.1"/>
    </source>
</evidence>
<dbReference type="RefSeq" id="WP_309561133.1">
    <property type="nucleotide sequence ID" value="NZ_JAVJIU010000002.1"/>
</dbReference>
<comment type="caution">
    <text evidence="1">The sequence shown here is derived from an EMBL/GenBank/DDBJ whole genome shotgun (WGS) entry which is preliminary data.</text>
</comment>